<evidence type="ECO:0000256" key="2">
    <source>
        <dbReference type="ARBA" id="ARBA00006991"/>
    </source>
</evidence>
<evidence type="ECO:0000313" key="14">
    <source>
        <dbReference type="Proteomes" id="UP001162480"/>
    </source>
</evidence>
<dbReference type="GO" id="GO:0005634">
    <property type="term" value="C:nucleus"/>
    <property type="evidence" value="ECO:0007669"/>
    <property type="project" value="UniProtKB-SubCell"/>
</dbReference>
<keyword evidence="5 11" id="KW-0863">Zinc-finger</keyword>
<evidence type="ECO:0000256" key="4">
    <source>
        <dbReference type="ARBA" id="ARBA00022737"/>
    </source>
</evidence>
<evidence type="ECO:0000313" key="13">
    <source>
        <dbReference type="EMBL" id="CAI9719313.1"/>
    </source>
</evidence>
<dbReference type="FunFam" id="3.30.160.60:FF:000075">
    <property type="entry name" value="Putative zinc finger protein 536"/>
    <property type="match status" value="1"/>
</dbReference>
<dbReference type="EMBL" id="OX597816">
    <property type="protein sequence ID" value="CAI9719313.1"/>
    <property type="molecule type" value="Genomic_DNA"/>
</dbReference>
<evidence type="ECO:0000256" key="3">
    <source>
        <dbReference type="ARBA" id="ARBA00022723"/>
    </source>
</evidence>
<comment type="similarity">
    <text evidence="2">Belongs to the krueppel C2H2-type zinc-finger protein family.</text>
</comment>
<evidence type="ECO:0000256" key="1">
    <source>
        <dbReference type="ARBA" id="ARBA00004123"/>
    </source>
</evidence>
<evidence type="ECO:0000259" key="12">
    <source>
        <dbReference type="PROSITE" id="PS50157"/>
    </source>
</evidence>
<sequence>MNESPVGAKAPTKSSFYYCEHCNFSTVHYSRMNSHSVVHSSMRPYQCEQCSYAAKRKSDLKKHIIYRHKIGYLGKSNSTPKAAPTTVSSTSATCTTTLSVNKSQQCTTADKPFVYTLPAEQVAPSPLSINDESSDVSIQSNPALATIKLEINDDVEIVPTHQSPFEHNNTLQQTSSSLSVDVPISVSLPSTIFQMTKLDNNNICMSSLGGSQIITTPINNQQTENPNNIATNQLIFPRNIVVTTKDASVGTIQSSFCTHCQLLFFDNGLYAMHMGLHHSENPWQCNICSQVHNDVYSFTLHFITHHQTDVKQS</sequence>
<evidence type="ECO:0000256" key="5">
    <source>
        <dbReference type="ARBA" id="ARBA00022771"/>
    </source>
</evidence>
<organism evidence="13 14">
    <name type="scientific">Octopus vulgaris</name>
    <name type="common">Common octopus</name>
    <dbReference type="NCBI Taxonomy" id="6645"/>
    <lineage>
        <taxon>Eukaryota</taxon>
        <taxon>Metazoa</taxon>
        <taxon>Spiralia</taxon>
        <taxon>Lophotrochozoa</taxon>
        <taxon>Mollusca</taxon>
        <taxon>Cephalopoda</taxon>
        <taxon>Coleoidea</taxon>
        <taxon>Octopodiformes</taxon>
        <taxon>Octopoda</taxon>
        <taxon>Incirrata</taxon>
        <taxon>Octopodidae</taxon>
        <taxon>Octopus</taxon>
    </lineage>
</organism>
<dbReference type="PANTHER" id="PTHR24404:SF55">
    <property type="entry name" value="ZINC FINGER PROTEIN PEGASUS"/>
    <property type="match status" value="1"/>
</dbReference>
<keyword evidence="7" id="KW-0805">Transcription regulation</keyword>
<reference evidence="13" key="1">
    <citation type="submission" date="2023-08" db="EMBL/GenBank/DDBJ databases">
        <authorList>
            <person name="Alioto T."/>
            <person name="Alioto T."/>
            <person name="Gomez Garrido J."/>
        </authorList>
    </citation>
    <scope>NUCLEOTIDE SEQUENCE</scope>
</reference>
<comment type="subcellular location">
    <subcellularLocation>
        <location evidence="1">Nucleus</location>
    </subcellularLocation>
</comment>
<evidence type="ECO:0000256" key="11">
    <source>
        <dbReference type="PROSITE-ProRule" id="PRU00042"/>
    </source>
</evidence>
<gene>
    <name evidence="13" type="ORF">OCTVUL_1B019429</name>
</gene>
<feature type="domain" description="C2H2-type" evidence="12">
    <location>
        <begin position="45"/>
        <end position="68"/>
    </location>
</feature>
<dbReference type="PANTHER" id="PTHR24404">
    <property type="entry name" value="ZINC FINGER PROTEIN"/>
    <property type="match status" value="1"/>
</dbReference>
<dbReference type="GO" id="GO:0008270">
    <property type="term" value="F:zinc ion binding"/>
    <property type="evidence" value="ECO:0007669"/>
    <property type="project" value="UniProtKB-KW"/>
</dbReference>
<keyword evidence="14" id="KW-1185">Reference proteome</keyword>
<dbReference type="Gene3D" id="3.30.160.60">
    <property type="entry name" value="Classic Zinc Finger"/>
    <property type="match status" value="2"/>
</dbReference>
<dbReference type="Proteomes" id="UP001162480">
    <property type="component" value="Chromosome 3"/>
</dbReference>
<dbReference type="PROSITE" id="PS00028">
    <property type="entry name" value="ZINC_FINGER_C2H2_1"/>
    <property type="match status" value="1"/>
</dbReference>
<dbReference type="PROSITE" id="PS50157">
    <property type="entry name" value="ZINC_FINGER_C2H2_2"/>
    <property type="match status" value="2"/>
</dbReference>
<feature type="domain" description="C2H2-type" evidence="12">
    <location>
        <begin position="17"/>
        <end position="44"/>
    </location>
</feature>
<dbReference type="AlphaFoldDB" id="A0AA36ANC8"/>
<evidence type="ECO:0000256" key="9">
    <source>
        <dbReference type="ARBA" id="ARBA00023163"/>
    </source>
</evidence>
<dbReference type="InterPro" id="IPR036236">
    <property type="entry name" value="Znf_C2H2_sf"/>
</dbReference>
<evidence type="ECO:0000256" key="7">
    <source>
        <dbReference type="ARBA" id="ARBA00023015"/>
    </source>
</evidence>
<proteinExistence type="inferred from homology"/>
<dbReference type="GO" id="GO:0003700">
    <property type="term" value="F:DNA-binding transcription factor activity"/>
    <property type="evidence" value="ECO:0007669"/>
    <property type="project" value="TreeGrafter"/>
</dbReference>
<name>A0AA36ANC8_OCTVU</name>
<evidence type="ECO:0000256" key="10">
    <source>
        <dbReference type="ARBA" id="ARBA00023242"/>
    </source>
</evidence>
<keyword evidence="10" id="KW-0539">Nucleus</keyword>
<dbReference type="InterPro" id="IPR050589">
    <property type="entry name" value="Ikaros_C2H2-ZF"/>
</dbReference>
<dbReference type="InterPro" id="IPR013087">
    <property type="entry name" value="Znf_C2H2_type"/>
</dbReference>
<dbReference type="SMART" id="SM00355">
    <property type="entry name" value="ZnF_C2H2"/>
    <property type="match status" value="4"/>
</dbReference>
<keyword evidence="4" id="KW-0677">Repeat</keyword>
<keyword evidence="9" id="KW-0804">Transcription</keyword>
<dbReference type="SUPFAM" id="SSF57667">
    <property type="entry name" value="beta-beta-alpha zinc fingers"/>
    <property type="match status" value="2"/>
</dbReference>
<keyword evidence="6" id="KW-0862">Zinc</keyword>
<dbReference type="GO" id="GO:0000978">
    <property type="term" value="F:RNA polymerase II cis-regulatory region sequence-specific DNA binding"/>
    <property type="evidence" value="ECO:0007669"/>
    <property type="project" value="TreeGrafter"/>
</dbReference>
<protein>
    <submittedName>
        <fullName evidence="13">Zinc finger protein Pegasus-like</fullName>
    </submittedName>
</protein>
<evidence type="ECO:0000256" key="6">
    <source>
        <dbReference type="ARBA" id="ARBA00022833"/>
    </source>
</evidence>
<keyword evidence="8" id="KW-0238">DNA-binding</keyword>
<dbReference type="Pfam" id="PF13909">
    <property type="entry name" value="zf-H2C2_5"/>
    <property type="match status" value="1"/>
</dbReference>
<keyword evidence="3" id="KW-0479">Metal-binding</keyword>
<dbReference type="GO" id="GO:0006357">
    <property type="term" value="P:regulation of transcription by RNA polymerase II"/>
    <property type="evidence" value="ECO:0007669"/>
    <property type="project" value="TreeGrafter"/>
</dbReference>
<accession>A0AA36ANC8</accession>
<evidence type="ECO:0000256" key="8">
    <source>
        <dbReference type="ARBA" id="ARBA00023125"/>
    </source>
</evidence>